<dbReference type="Gene3D" id="2.130.10.10">
    <property type="entry name" value="YVTN repeat-like/Quinoprotein amine dehydrogenase"/>
    <property type="match status" value="2"/>
</dbReference>
<dbReference type="SUPFAM" id="SSF46689">
    <property type="entry name" value="Homeodomain-like"/>
    <property type="match status" value="1"/>
</dbReference>
<proteinExistence type="predicted"/>
<evidence type="ECO:0000256" key="7">
    <source>
        <dbReference type="PROSITE-ProRule" id="PRU00169"/>
    </source>
</evidence>
<protein>
    <recommendedName>
        <fullName evidence="2">histidine kinase</fullName>
        <ecNumber evidence="2">2.7.13.3</ecNumber>
    </recommendedName>
</protein>
<evidence type="ECO:0000256" key="3">
    <source>
        <dbReference type="ARBA" id="ARBA00022553"/>
    </source>
</evidence>
<keyword evidence="6" id="KW-0804">Transcription</keyword>
<keyword evidence="8" id="KW-0732">Signal</keyword>
<dbReference type="Pfam" id="PF00512">
    <property type="entry name" value="HisKA"/>
    <property type="match status" value="1"/>
</dbReference>
<dbReference type="InterPro" id="IPR011110">
    <property type="entry name" value="Reg_prop"/>
</dbReference>
<keyword evidence="3 7" id="KW-0597">Phosphoprotein</keyword>
<organism evidence="12 13">
    <name type="scientific">Alistipes onderdonkii</name>
    <dbReference type="NCBI Taxonomy" id="328813"/>
    <lineage>
        <taxon>Bacteria</taxon>
        <taxon>Pseudomonadati</taxon>
        <taxon>Bacteroidota</taxon>
        <taxon>Bacteroidia</taxon>
        <taxon>Bacteroidales</taxon>
        <taxon>Rikenellaceae</taxon>
        <taxon>Alistipes</taxon>
    </lineage>
</organism>
<dbReference type="FunFam" id="1.10.287.130:FF:000045">
    <property type="entry name" value="Two-component system sensor histidine kinase/response regulator"/>
    <property type="match status" value="1"/>
</dbReference>
<dbReference type="SUPFAM" id="SSF47384">
    <property type="entry name" value="Homodimeric domain of signal transducing histidine kinase"/>
    <property type="match status" value="1"/>
</dbReference>
<dbReference type="InterPro" id="IPR005467">
    <property type="entry name" value="His_kinase_dom"/>
</dbReference>
<feature type="signal peptide" evidence="8">
    <location>
        <begin position="1"/>
        <end position="19"/>
    </location>
</feature>
<dbReference type="CDD" id="cd00082">
    <property type="entry name" value="HisKA"/>
    <property type="match status" value="1"/>
</dbReference>
<feature type="chain" id="PRO_5024388140" description="histidine kinase" evidence="8">
    <location>
        <begin position="20"/>
        <end position="1331"/>
    </location>
</feature>
<dbReference type="InterPro" id="IPR003661">
    <property type="entry name" value="HisK_dim/P_dom"/>
</dbReference>
<sequence length="1331" mass="151188">MKFRILVLLSVLLPFLVSAEEKQSAFRSLNADDGLTHNAVLAILQDRMGFMWFGTKDGLNRYDGTEIRIIAVEDAIPGNNYITTLCEDGDGCIWMGTDAGVCIYDPGTERAHRFLERSDDGSTISGNIANIVMAPDSTIWICGGNQGFFRYDPAIRKLTHIITDKTGTRTYTARNICFTPQGIACIALDDGNIYLSEDGLESVAPLFSGDATEAFRDLFINRLVSGTFNRIYVCSSRGLFEVNLAQRQFRKITLPHSNDYVRDIHVVGQNEIWVATESCLEILDGNMQESASFQADYNIPYALQSNALYCLCKDNEGGMWVGTYFTGVAYSRAGNSTSVRRYYASSEERKLGRYIREIVTDEDGNLWIGTESRGLFRFHPSSEEIEPIPGRELYENGLYSNVHGLCCDGDYIWVGTYEQARTLVRIHRRTLASKSYPSAGKEIYTICKTADRNLWLGTTSGLKRYDPATDCFIADTAIRSHIHHLKEDSAGNLWAATYSDGLYKYDALKDSWQHFVYNEQDTTSLAANKVLSVFEDSRMQLWITTEGGGLCRYVPEHNVFVRYKRFLPFDTCYRIEEDAQGVLWITSNKGLIRFDAVNRSYFVFTTDDGLLNNQFNYSSLCKSSEGRIYAGSNDGFISFAPAELKPHDRAFPIVLTDFMLYNQSVGVDNDSSPLKKSITQLDRLLLAPDENSFSLRVTAINYQSPHEVRMRYRLEGFDTEWNRVLNNTITYSNLPYRTYRLIVEGLRGNGEPNGAVRTLEIRIRPPFYLSRFARICYILFALAVVICLYKIAVRRSLREREKAIEKIERQKERELYVSKFDFFTNVAHEIRTPLSLIRGPLEDLAERTKDRLDPEAKENIDTMIRNTDRLATLINQLLDFRKAERQGFKLHPVECDVREVIENICIRFVIMARQKHIALTFDLPEETQYAAVDREALTKIVSNLLSNALKYAQTYARLEMTITEEQEVLRIAVTNDGTVVPEPMREQIFLPFMQYRDGKHLIAGTGIGLTLARALATQHGGTLRMDDDLSVNRFVLMIPIEHISSDAQSEASVLPTITDNAEEEEMQQNDVAAKPSVLIVEDDPEMQTFIARHLSAIYETVTADNGCLALEKLTKKSFDLILSDVMMPEMDGFELCRRIKSDLQFSHIPLLLLTAKTDMTSKVEGLGAGADAYIEKPFSLEYLRASIATLLSNRELVRRHFLESPLVKSETLTYSKTDEDFMRKLDEYIMHNMEQADLSVDDMADEMCMSSSNLFRKLKGIIGKNPNEYLRIKRLKRAAELLQQDKYSITDISLLVGFRSPTYFSSCFKKQFGITPTEFLEGGGEIDGTTR</sequence>
<dbReference type="InterPro" id="IPR001789">
    <property type="entry name" value="Sig_transdc_resp-reg_receiver"/>
</dbReference>
<dbReference type="PRINTS" id="PR00032">
    <property type="entry name" value="HTHARAC"/>
</dbReference>
<feature type="domain" description="Response regulatory" evidence="11">
    <location>
        <begin position="1076"/>
        <end position="1191"/>
    </location>
</feature>
<dbReference type="SUPFAM" id="SSF55874">
    <property type="entry name" value="ATPase domain of HSP90 chaperone/DNA topoisomerase II/histidine kinase"/>
    <property type="match status" value="1"/>
</dbReference>
<dbReference type="InterPro" id="IPR018062">
    <property type="entry name" value="HTH_AraC-typ_CS"/>
</dbReference>
<evidence type="ECO:0000256" key="8">
    <source>
        <dbReference type="SAM" id="SignalP"/>
    </source>
</evidence>
<dbReference type="Pfam" id="PF00072">
    <property type="entry name" value="Response_reg"/>
    <property type="match status" value="1"/>
</dbReference>
<dbReference type="RefSeq" id="WP_130065130.1">
    <property type="nucleotide sequence ID" value="NZ_RCXC01000008.1"/>
</dbReference>
<evidence type="ECO:0000313" key="13">
    <source>
        <dbReference type="Proteomes" id="UP000322940"/>
    </source>
</evidence>
<dbReference type="SUPFAM" id="SSF63829">
    <property type="entry name" value="Calcium-dependent phosphotriesterase"/>
    <property type="match status" value="3"/>
</dbReference>
<dbReference type="PROSITE" id="PS50109">
    <property type="entry name" value="HIS_KIN"/>
    <property type="match status" value="1"/>
</dbReference>
<dbReference type="Gene3D" id="3.30.565.10">
    <property type="entry name" value="Histidine kinase-like ATPase, C-terminal domain"/>
    <property type="match status" value="1"/>
</dbReference>
<dbReference type="InterPro" id="IPR003594">
    <property type="entry name" value="HATPase_dom"/>
</dbReference>
<dbReference type="SMART" id="SM00388">
    <property type="entry name" value="HisKA"/>
    <property type="match status" value="1"/>
</dbReference>
<accession>A0A5B3GYL8</accession>
<dbReference type="PANTHER" id="PTHR43547">
    <property type="entry name" value="TWO-COMPONENT HISTIDINE KINASE"/>
    <property type="match status" value="1"/>
</dbReference>
<keyword evidence="4" id="KW-0805">Transcription regulation</keyword>
<dbReference type="Pfam" id="PF07495">
    <property type="entry name" value="Y_Y_Y"/>
    <property type="match status" value="1"/>
</dbReference>
<dbReference type="Pfam" id="PF12833">
    <property type="entry name" value="HTH_18"/>
    <property type="match status" value="1"/>
</dbReference>
<dbReference type="InterPro" id="IPR036097">
    <property type="entry name" value="HisK_dim/P_sf"/>
</dbReference>
<dbReference type="GO" id="GO:0003700">
    <property type="term" value="F:DNA-binding transcription factor activity"/>
    <property type="evidence" value="ECO:0007669"/>
    <property type="project" value="InterPro"/>
</dbReference>
<dbReference type="SMART" id="SM00448">
    <property type="entry name" value="REC"/>
    <property type="match status" value="1"/>
</dbReference>
<dbReference type="InterPro" id="IPR011123">
    <property type="entry name" value="Y_Y_Y"/>
</dbReference>
<dbReference type="InterPro" id="IPR020449">
    <property type="entry name" value="Tscrpt_reg_AraC-type_HTH"/>
</dbReference>
<evidence type="ECO:0000256" key="1">
    <source>
        <dbReference type="ARBA" id="ARBA00000085"/>
    </source>
</evidence>
<dbReference type="CDD" id="cd17574">
    <property type="entry name" value="REC_OmpR"/>
    <property type="match status" value="1"/>
</dbReference>
<dbReference type="InterPro" id="IPR009057">
    <property type="entry name" value="Homeodomain-like_sf"/>
</dbReference>
<dbReference type="Gene3D" id="1.10.287.130">
    <property type="match status" value="1"/>
</dbReference>
<name>A0A5B3GYL8_9BACT</name>
<dbReference type="SMART" id="SM00387">
    <property type="entry name" value="HATPase_c"/>
    <property type="match status" value="1"/>
</dbReference>
<gene>
    <name evidence="12" type="ORF">F2Y10_09260</name>
</gene>
<dbReference type="Gene3D" id="1.10.10.60">
    <property type="entry name" value="Homeodomain-like"/>
    <property type="match status" value="1"/>
</dbReference>
<dbReference type="Pfam" id="PF07494">
    <property type="entry name" value="Reg_prop"/>
    <property type="match status" value="4"/>
</dbReference>
<comment type="caution">
    <text evidence="12">The sequence shown here is derived from an EMBL/GenBank/DDBJ whole genome shotgun (WGS) entry which is preliminary data.</text>
</comment>
<evidence type="ECO:0000313" key="12">
    <source>
        <dbReference type="EMBL" id="KAA2378597.1"/>
    </source>
</evidence>
<dbReference type="PANTHER" id="PTHR43547:SF2">
    <property type="entry name" value="HYBRID SIGNAL TRANSDUCTION HISTIDINE KINASE C"/>
    <property type="match status" value="1"/>
</dbReference>
<dbReference type="EMBL" id="VVXH01000007">
    <property type="protein sequence ID" value="KAA2378597.1"/>
    <property type="molecule type" value="Genomic_DNA"/>
</dbReference>
<feature type="domain" description="Histidine kinase" evidence="10">
    <location>
        <begin position="825"/>
        <end position="1042"/>
    </location>
</feature>
<dbReference type="InterPro" id="IPR013783">
    <property type="entry name" value="Ig-like_fold"/>
</dbReference>
<evidence type="ECO:0000256" key="2">
    <source>
        <dbReference type="ARBA" id="ARBA00012438"/>
    </source>
</evidence>
<dbReference type="Gene3D" id="2.60.40.10">
    <property type="entry name" value="Immunoglobulins"/>
    <property type="match status" value="1"/>
</dbReference>
<dbReference type="SUPFAM" id="SSF52172">
    <property type="entry name" value="CheY-like"/>
    <property type="match status" value="1"/>
</dbReference>
<dbReference type="PROSITE" id="PS50110">
    <property type="entry name" value="RESPONSE_REGULATORY"/>
    <property type="match status" value="1"/>
</dbReference>
<dbReference type="Pfam" id="PF02518">
    <property type="entry name" value="HATPase_c"/>
    <property type="match status" value="1"/>
</dbReference>
<dbReference type="PROSITE" id="PS01124">
    <property type="entry name" value="HTH_ARAC_FAMILY_2"/>
    <property type="match status" value="1"/>
</dbReference>
<evidence type="ECO:0000256" key="4">
    <source>
        <dbReference type="ARBA" id="ARBA00023015"/>
    </source>
</evidence>
<dbReference type="InterPro" id="IPR015943">
    <property type="entry name" value="WD40/YVTN_repeat-like_dom_sf"/>
</dbReference>
<feature type="domain" description="HTH araC/xylS-type" evidence="9">
    <location>
        <begin position="1223"/>
        <end position="1322"/>
    </location>
</feature>
<reference evidence="12 13" key="1">
    <citation type="journal article" date="2019" name="Nat. Med.">
        <title>A library of human gut bacterial isolates paired with longitudinal multiomics data enables mechanistic microbiome research.</title>
        <authorList>
            <person name="Poyet M."/>
            <person name="Groussin M."/>
            <person name="Gibbons S.M."/>
            <person name="Avila-Pacheco J."/>
            <person name="Jiang X."/>
            <person name="Kearney S.M."/>
            <person name="Perrotta A.R."/>
            <person name="Berdy B."/>
            <person name="Zhao S."/>
            <person name="Lieberman T.D."/>
            <person name="Swanson P.K."/>
            <person name="Smith M."/>
            <person name="Roesemann S."/>
            <person name="Alexander J.E."/>
            <person name="Rich S.A."/>
            <person name="Livny J."/>
            <person name="Vlamakis H."/>
            <person name="Clish C."/>
            <person name="Bullock K."/>
            <person name="Deik A."/>
            <person name="Scott J."/>
            <person name="Pierce K.A."/>
            <person name="Xavier R.J."/>
            <person name="Alm E.J."/>
        </authorList>
    </citation>
    <scope>NUCLEOTIDE SEQUENCE [LARGE SCALE GENOMIC DNA]</scope>
    <source>
        <strain evidence="12 13">BIOML-A266</strain>
    </source>
</reference>
<dbReference type="EC" id="2.7.13.3" evidence="2"/>
<dbReference type="GO" id="GO:0000155">
    <property type="term" value="F:phosphorelay sensor kinase activity"/>
    <property type="evidence" value="ECO:0007669"/>
    <property type="project" value="InterPro"/>
</dbReference>
<evidence type="ECO:0000259" key="9">
    <source>
        <dbReference type="PROSITE" id="PS01124"/>
    </source>
</evidence>
<dbReference type="GO" id="GO:0043565">
    <property type="term" value="F:sequence-specific DNA binding"/>
    <property type="evidence" value="ECO:0007669"/>
    <property type="project" value="InterPro"/>
</dbReference>
<keyword evidence="5" id="KW-0238">DNA-binding</keyword>
<evidence type="ECO:0000256" key="6">
    <source>
        <dbReference type="ARBA" id="ARBA00023163"/>
    </source>
</evidence>
<dbReference type="SMART" id="SM00342">
    <property type="entry name" value="HTH_ARAC"/>
    <property type="match status" value="1"/>
</dbReference>
<comment type="catalytic activity">
    <reaction evidence="1">
        <text>ATP + protein L-histidine = ADP + protein N-phospho-L-histidine.</text>
        <dbReference type="EC" id="2.7.13.3"/>
    </reaction>
</comment>
<dbReference type="PROSITE" id="PS00041">
    <property type="entry name" value="HTH_ARAC_FAMILY_1"/>
    <property type="match status" value="1"/>
</dbReference>
<dbReference type="InterPro" id="IPR036890">
    <property type="entry name" value="HATPase_C_sf"/>
</dbReference>
<dbReference type="Proteomes" id="UP000322940">
    <property type="component" value="Unassembled WGS sequence"/>
</dbReference>
<evidence type="ECO:0000259" key="11">
    <source>
        <dbReference type="PROSITE" id="PS50110"/>
    </source>
</evidence>
<evidence type="ECO:0000259" key="10">
    <source>
        <dbReference type="PROSITE" id="PS50109"/>
    </source>
</evidence>
<dbReference type="Gene3D" id="3.40.50.2300">
    <property type="match status" value="1"/>
</dbReference>
<evidence type="ECO:0000256" key="5">
    <source>
        <dbReference type="ARBA" id="ARBA00023125"/>
    </source>
</evidence>
<feature type="modified residue" description="4-aspartylphosphate" evidence="7">
    <location>
        <position position="1124"/>
    </location>
</feature>
<dbReference type="InterPro" id="IPR011006">
    <property type="entry name" value="CheY-like_superfamily"/>
</dbReference>
<dbReference type="InterPro" id="IPR018060">
    <property type="entry name" value="HTH_AraC"/>
</dbReference>